<comment type="subcellular location">
    <subcellularLocation>
        <location evidence="1">Cell membrane</location>
        <topology evidence="1">Multi-pass membrane protein</topology>
    </subcellularLocation>
</comment>
<gene>
    <name evidence="7" type="ORF">PPNSA23_38490</name>
</gene>
<accession>A0ABQ0H4S5</accession>
<comment type="caution">
    <text evidence="7">The sequence shown here is derived from an EMBL/GenBank/DDBJ whole genome shotgun (WGS) entry which is preliminary data.</text>
</comment>
<evidence type="ECO:0000256" key="3">
    <source>
        <dbReference type="ARBA" id="ARBA00022692"/>
    </source>
</evidence>
<dbReference type="Proteomes" id="UP001628091">
    <property type="component" value="Unassembled WGS sequence"/>
</dbReference>
<evidence type="ECO:0000259" key="6">
    <source>
        <dbReference type="Pfam" id="PF12823"/>
    </source>
</evidence>
<dbReference type="InterPro" id="IPR023845">
    <property type="entry name" value="DUF3817_TM"/>
</dbReference>
<evidence type="ECO:0000256" key="4">
    <source>
        <dbReference type="ARBA" id="ARBA00022989"/>
    </source>
</evidence>
<reference evidence="7 8" key="1">
    <citation type="submission" date="2024-10" db="EMBL/GenBank/DDBJ databases">
        <title>Isolation, draft genome sequencing and identification of Phyllobacterium sp. NSA23, isolated from leaf soil.</title>
        <authorList>
            <person name="Akita H."/>
        </authorList>
    </citation>
    <scope>NUCLEOTIDE SEQUENCE [LARGE SCALE GENOMIC DNA]</scope>
    <source>
        <strain evidence="7 8">NSA23</strain>
    </source>
</reference>
<evidence type="ECO:0000256" key="5">
    <source>
        <dbReference type="ARBA" id="ARBA00023136"/>
    </source>
</evidence>
<feature type="domain" description="DUF3817" evidence="6">
    <location>
        <begin position="6"/>
        <end position="91"/>
    </location>
</feature>
<keyword evidence="2" id="KW-1003">Cell membrane</keyword>
<protein>
    <recommendedName>
        <fullName evidence="6">DUF3817 domain-containing protein</fullName>
    </recommendedName>
</protein>
<keyword evidence="8" id="KW-1185">Reference proteome</keyword>
<dbReference type="NCBIfam" id="TIGR03954">
    <property type="entry name" value="integ_memb_HG"/>
    <property type="match status" value="1"/>
</dbReference>
<keyword evidence="3" id="KW-0812">Transmembrane</keyword>
<evidence type="ECO:0000256" key="2">
    <source>
        <dbReference type="ARBA" id="ARBA00022475"/>
    </source>
</evidence>
<evidence type="ECO:0000313" key="7">
    <source>
        <dbReference type="EMBL" id="GAB1583906.1"/>
    </source>
</evidence>
<sequence>MMRGHALRLLALAEAATLLALLLIAVPLKHFAGIPEASRIMGPIHGLTFLAFSWKVVQAWSEGLVGRQDAVRLLIGACVPFGGIINERWLKARLSSDGA</sequence>
<dbReference type="PANTHER" id="PTHR40077:SF1">
    <property type="entry name" value="MEMBRANE PROTEIN"/>
    <property type="match status" value="1"/>
</dbReference>
<evidence type="ECO:0000313" key="8">
    <source>
        <dbReference type="Proteomes" id="UP001628091"/>
    </source>
</evidence>
<organism evidence="7 8">
    <name type="scientific">Phyllobacterium phragmitis</name>
    <dbReference type="NCBI Taxonomy" id="2670329"/>
    <lineage>
        <taxon>Bacteria</taxon>
        <taxon>Pseudomonadati</taxon>
        <taxon>Pseudomonadota</taxon>
        <taxon>Alphaproteobacteria</taxon>
        <taxon>Hyphomicrobiales</taxon>
        <taxon>Phyllobacteriaceae</taxon>
        <taxon>Phyllobacterium</taxon>
    </lineage>
</organism>
<name>A0ABQ0H4S5_9HYPH</name>
<dbReference type="PANTHER" id="PTHR40077">
    <property type="entry name" value="MEMBRANE PROTEIN-RELATED"/>
    <property type="match status" value="1"/>
</dbReference>
<keyword evidence="5" id="KW-0472">Membrane</keyword>
<proteinExistence type="predicted"/>
<keyword evidence="4" id="KW-1133">Transmembrane helix</keyword>
<dbReference type="RefSeq" id="WP_407866433.1">
    <property type="nucleotide sequence ID" value="NZ_BAAFZP010000002.1"/>
</dbReference>
<dbReference type="EMBL" id="BAAFZP010000002">
    <property type="protein sequence ID" value="GAB1583906.1"/>
    <property type="molecule type" value="Genomic_DNA"/>
</dbReference>
<dbReference type="Pfam" id="PF12823">
    <property type="entry name" value="DUF3817"/>
    <property type="match status" value="1"/>
</dbReference>
<evidence type="ECO:0000256" key="1">
    <source>
        <dbReference type="ARBA" id="ARBA00004651"/>
    </source>
</evidence>